<organism evidence="1 2">
    <name type="scientific">Brassica rapa subsp. trilocularis</name>
    <dbReference type="NCBI Taxonomy" id="1813537"/>
    <lineage>
        <taxon>Eukaryota</taxon>
        <taxon>Viridiplantae</taxon>
        <taxon>Streptophyta</taxon>
        <taxon>Embryophyta</taxon>
        <taxon>Tracheophyta</taxon>
        <taxon>Spermatophyta</taxon>
        <taxon>Magnoliopsida</taxon>
        <taxon>eudicotyledons</taxon>
        <taxon>Gunneridae</taxon>
        <taxon>Pentapetalae</taxon>
        <taxon>rosids</taxon>
        <taxon>malvids</taxon>
        <taxon>Brassicales</taxon>
        <taxon>Brassicaceae</taxon>
        <taxon>Brassiceae</taxon>
        <taxon>Brassica</taxon>
    </lineage>
</organism>
<feature type="non-terminal residue" evidence="1">
    <location>
        <position position="159"/>
    </location>
</feature>
<keyword evidence="2" id="KW-1185">Reference proteome</keyword>
<name>A0ABQ7KN35_BRACM</name>
<reference evidence="1 2" key="1">
    <citation type="submission" date="2021-03" db="EMBL/GenBank/DDBJ databases">
        <authorList>
            <person name="King G.J."/>
            <person name="Bancroft I."/>
            <person name="Baten A."/>
            <person name="Bloomfield J."/>
            <person name="Borpatragohain P."/>
            <person name="He Z."/>
            <person name="Irish N."/>
            <person name="Irwin J."/>
            <person name="Liu K."/>
            <person name="Mauleon R.P."/>
            <person name="Moore J."/>
            <person name="Morris R."/>
            <person name="Ostergaard L."/>
            <person name="Wang B."/>
            <person name="Wells R."/>
        </authorList>
    </citation>
    <scope>NUCLEOTIDE SEQUENCE [LARGE SCALE GENOMIC DNA]</scope>
    <source>
        <strain evidence="1">R-o-18</strain>
        <tissue evidence="1">Leaf</tissue>
    </source>
</reference>
<comment type="caution">
    <text evidence="1">The sequence shown here is derived from an EMBL/GenBank/DDBJ whole genome shotgun (WGS) entry which is preliminary data.</text>
</comment>
<accession>A0ABQ7KN35</accession>
<proteinExistence type="predicted"/>
<protein>
    <submittedName>
        <fullName evidence="1">Uncharacterized protein</fullName>
    </submittedName>
</protein>
<feature type="non-terminal residue" evidence="1">
    <location>
        <position position="1"/>
    </location>
</feature>
<evidence type="ECO:0000313" key="1">
    <source>
        <dbReference type="EMBL" id="KAG5375436.1"/>
    </source>
</evidence>
<sequence length="159" mass="18565">FLSSQEGDYDQIQFYLLSNRCLAPLFEEPKLTSNLNQLNLHVLGFGIHWIRFLFQSIYWFMYVLEKYGDLKLFEVHNYTDASDVNQQPIAEVMPVLLKSGQSASRDEAVEEMKDCRSMVHPCHRSTVMPEHGLSIIYEQLKPISHTKLPKYSRTIRNPI</sequence>
<dbReference type="Proteomes" id="UP000823674">
    <property type="component" value="Chromosome A10"/>
</dbReference>
<evidence type="ECO:0000313" key="2">
    <source>
        <dbReference type="Proteomes" id="UP000823674"/>
    </source>
</evidence>
<gene>
    <name evidence="1" type="primary">A10p010960.1_BraROA</name>
    <name evidence="1" type="ORF">IGI04_040032</name>
</gene>
<dbReference type="EMBL" id="JADBGQ010000010">
    <property type="protein sequence ID" value="KAG5375436.1"/>
    <property type="molecule type" value="Genomic_DNA"/>
</dbReference>